<dbReference type="EMBL" id="AP019368">
    <property type="protein sequence ID" value="BBH51972.1"/>
    <property type="molecule type" value="Genomic_DNA"/>
</dbReference>
<keyword evidence="3" id="KW-0472">Membrane</keyword>
<dbReference type="PANTHER" id="PTHR34183:SF8">
    <property type="entry name" value="ENDOLYTIC PEPTIDOGLYCAN TRANSGLYCOSYLASE RLPA-RELATED"/>
    <property type="match status" value="1"/>
</dbReference>
<dbReference type="Gene3D" id="2.40.40.10">
    <property type="entry name" value="RlpA-like domain"/>
    <property type="match status" value="1"/>
</dbReference>
<gene>
    <name evidence="3" type="primary">rlpA</name>
    <name evidence="6" type="ORF">JCM31447_04040</name>
</gene>
<dbReference type="GO" id="GO:0008932">
    <property type="term" value="F:lytic endotransglycosylase activity"/>
    <property type="evidence" value="ECO:0007669"/>
    <property type="project" value="UniProtKB-UniRule"/>
</dbReference>
<keyword evidence="3" id="KW-1003">Cell membrane</keyword>
<comment type="function">
    <text evidence="3">Lytic transglycosylase with a strong preference for naked glycan strands that lack stem peptides.</text>
</comment>
<dbReference type="InterPro" id="IPR036908">
    <property type="entry name" value="RlpA-like_sf"/>
</dbReference>
<accession>A0A4P2VSZ6</accession>
<feature type="domain" description="RlpA-like protein double-psi beta-barrel" evidence="5">
    <location>
        <begin position="43"/>
        <end position="131"/>
    </location>
</feature>
<keyword evidence="3" id="KW-0564">Palmitate</keyword>
<evidence type="ECO:0000256" key="1">
    <source>
        <dbReference type="ARBA" id="ARBA00023239"/>
    </source>
</evidence>
<dbReference type="EC" id="4.2.2.-" evidence="3"/>
<dbReference type="AlphaFoldDB" id="A0A4P2VSZ6"/>
<dbReference type="CDD" id="cd22268">
    <property type="entry name" value="DPBB_RlpA-like"/>
    <property type="match status" value="1"/>
</dbReference>
<keyword evidence="1 3" id="KW-0456">Lyase</keyword>
<name>A0A4P2VSZ6_FLUSA</name>
<reference evidence="6 7" key="1">
    <citation type="submission" date="2018-12" db="EMBL/GenBank/DDBJ databases">
        <title>Rubrispira sanarue gen. nov., sp., nov., a member of the order Silvanigrellales, isolated from a brackish lake in Hamamatsu Japan.</title>
        <authorList>
            <person name="Maejima Y."/>
            <person name="Iino T."/>
            <person name="Muraguchi Y."/>
            <person name="Fukuda K."/>
            <person name="Nojiri H."/>
            <person name="Ohkuma M."/>
            <person name="Moriuchi R."/>
            <person name="Dohra H."/>
            <person name="Kimbara K."/>
            <person name="Shintani M."/>
        </authorList>
    </citation>
    <scope>NUCLEOTIDE SEQUENCE [LARGE SCALE GENOMIC DNA]</scope>
    <source>
        <strain evidence="6 7">RF1110005</strain>
    </source>
</reference>
<proteinExistence type="inferred from homology"/>
<dbReference type="HAMAP" id="MF_02071">
    <property type="entry name" value="RlpA"/>
    <property type="match status" value="1"/>
</dbReference>
<dbReference type="GO" id="GO:0071555">
    <property type="term" value="P:cell wall organization"/>
    <property type="evidence" value="ECO:0007669"/>
    <property type="project" value="UniProtKB-KW"/>
</dbReference>
<dbReference type="PANTHER" id="PTHR34183">
    <property type="entry name" value="ENDOLYTIC PEPTIDOGLYCAN TRANSGLYCOSYLASE RLPA"/>
    <property type="match status" value="1"/>
</dbReference>
<dbReference type="Proteomes" id="UP000291236">
    <property type="component" value="Chromosome"/>
</dbReference>
<evidence type="ECO:0000256" key="2">
    <source>
        <dbReference type="ARBA" id="ARBA00023316"/>
    </source>
</evidence>
<dbReference type="KEGG" id="sbf:JCM31447_04040"/>
<dbReference type="InterPro" id="IPR009009">
    <property type="entry name" value="RlpA-like_DPBB"/>
</dbReference>
<dbReference type="PROSITE" id="PS51257">
    <property type="entry name" value="PROKAR_LIPOPROTEIN"/>
    <property type="match status" value="1"/>
</dbReference>
<organism evidence="6 7">
    <name type="scientific">Fluviispira sanaruensis</name>
    <dbReference type="NCBI Taxonomy" id="2493639"/>
    <lineage>
        <taxon>Bacteria</taxon>
        <taxon>Pseudomonadati</taxon>
        <taxon>Bdellovibrionota</taxon>
        <taxon>Oligoflexia</taxon>
        <taxon>Silvanigrellales</taxon>
        <taxon>Silvanigrellaceae</taxon>
        <taxon>Fluviispira</taxon>
    </lineage>
</organism>
<evidence type="ECO:0000313" key="7">
    <source>
        <dbReference type="Proteomes" id="UP000291236"/>
    </source>
</evidence>
<dbReference type="InterPro" id="IPR012997">
    <property type="entry name" value="RplA"/>
</dbReference>
<keyword evidence="3" id="KW-0449">Lipoprotein</keyword>
<evidence type="ECO:0000256" key="4">
    <source>
        <dbReference type="RuleBase" id="RU003495"/>
    </source>
</evidence>
<protein>
    <recommendedName>
        <fullName evidence="3">Probable endolytic peptidoglycan transglycosylase RlpA</fullName>
        <ecNumber evidence="3">4.2.2.-</ecNumber>
    </recommendedName>
</protein>
<dbReference type="InterPro" id="IPR034718">
    <property type="entry name" value="RlpA"/>
</dbReference>
<dbReference type="Pfam" id="PF03330">
    <property type="entry name" value="DPBB_1"/>
    <property type="match status" value="1"/>
</dbReference>
<comment type="similarity">
    <text evidence="3 4">Belongs to the RlpA family.</text>
</comment>
<dbReference type="GO" id="GO:0005886">
    <property type="term" value="C:plasma membrane"/>
    <property type="evidence" value="ECO:0007669"/>
    <property type="project" value="UniProtKB-SubCell"/>
</dbReference>
<dbReference type="SUPFAM" id="SSF50685">
    <property type="entry name" value="Barwin-like endoglucanases"/>
    <property type="match status" value="1"/>
</dbReference>
<keyword evidence="7" id="KW-1185">Reference proteome</keyword>
<dbReference type="RefSeq" id="WP_130606011.1">
    <property type="nucleotide sequence ID" value="NZ_AP019368.1"/>
</dbReference>
<dbReference type="GO" id="GO:0000270">
    <property type="term" value="P:peptidoglycan metabolic process"/>
    <property type="evidence" value="ECO:0007669"/>
    <property type="project" value="UniProtKB-UniRule"/>
</dbReference>
<sequence length="136" mass="15018">MRLLNIIFLFIVLHFFVSACTTTKKEWGSKEEKNSFEHTFVESGFASFYGKGFAGRPTASGKIYDPGLLTAASKTLPLHSRVMVKDVKTGRFVVVTINDRGPYVSGRVIDLSVAAAKKLGIMRKGVTKVEVFLVKN</sequence>
<evidence type="ECO:0000313" key="6">
    <source>
        <dbReference type="EMBL" id="BBH51972.1"/>
    </source>
</evidence>
<dbReference type="OrthoDB" id="9779128at2"/>
<comment type="subcellular location">
    <subcellularLocation>
        <location evidence="3">Cell membrane</location>
        <topology evidence="3">Lipid-anchor</topology>
    </subcellularLocation>
</comment>
<dbReference type="NCBIfam" id="TIGR00413">
    <property type="entry name" value="rlpA"/>
    <property type="match status" value="1"/>
</dbReference>
<keyword evidence="2 3" id="KW-0961">Cell wall biogenesis/degradation</keyword>
<evidence type="ECO:0000256" key="3">
    <source>
        <dbReference type="HAMAP-Rule" id="MF_02071"/>
    </source>
</evidence>
<evidence type="ECO:0000259" key="5">
    <source>
        <dbReference type="Pfam" id="PF03330"/>
    </source>
</evidence>